<organism evidence="9 10">
    <name type="scientific">Sphingomonas sanxanigenens DSM 19645 = NX02</name>
    <dbReference type="NCBI Taxonomy" id="1123269"/>
    <lineage>
        <taxon>Bacteria</taxon>
        <taxon>Pseudomonadati</taxon>
        <taxon>Pseudomonadota</taxon>
        <taxon>Alphaproteobacteria</taxon>
        <taxon>Sphingomonadales</taxon>
        <taxon>Sphingomonadaceae</taxon>
        <taxon>Sphingomonas</taxon>
    </lineage>
</organism>
<dbReference type="STRING" id="1123269.NX02_01680"/>
<protein>
    <recommendedName>
        <fullName evidence="8">MobA-like NTP transferase domain-containing protein</fullName>
    </recommendedName>
</protein>
<dbReference type="SUPFAM" id="SSF53448">
    <property type="entry name" value="Nucleotide-diphospho-sugar transferases"/>
    <property type="match status" value="1"/>
</dbReference>
<keyword evidence="3" id="KW-0479">Metal-binding</keyword>
<keyword evidence="7" id="KW-0501">Molybdenum cofactor biosynthesis</keyword>
<evidence type="ECO:0000256" key="2">
    <source>
        <dbReference type="ARBA" id="ARBA00022679"/>
    </source>
</evidence>
<keyword evidence="5" id="KW-0460">Magnesium</keyword>
<evidence type="ECO:0000259" key="8">
    <source>
        <dbReference type="Pfam" id="PF12804"/>
    </source>
</evidence>
<dbReference type="EMBL" id="CP006644">
    <property type="protein sequence ID" value="AHE52098.1"/>
    <property type="molecule type" value="Genomic_DNA"/>
</dbReference>
<reference evidence="9 10" key="1">
    <citation type="submission" date="2013-07" db="EMBL/GenBank/DDBJ databases">
        <title>Completed genome of Sphingomonas sanxanigenens NX02.</title>
        <authorList>
            <person name="Ma T."/>
            <person name="Huang H."/>
            <person name="Wu M."/>
            <person name="Li X."/>
            <person name="Li G."/>
        </authorList>
    </citation>
    <scope>NUCLEOTIDE SEQUENCE [LARGE SCALE GENOMIC DNA]</scope>
    <source>
        <strain evidence="9 10">NX02</strain>
    </source>
</reference>
<dbReference type="PANTHER" id="PTHR19136:SF81">
    <property type="entry name" value="MOLYBDENUM COFACTOR GUANYLYLTRANSFERASE"/>
    <property type="match status" value="1"/>
</dbReference>
<keyword evidence="4" id="KW-0547">Nucleotide-binding</keyword>
<keyword evidence="1" id="KW-0963">Cytoplasm</keyword>
<accession>W0A702</accession>
<evidence type="ECO:0000256" key="4">
    <source>
        <dbReference type="ARBA" id="ARBA00022741"/>
    </source>
</evidence>
<evidence type="ECO:0000256" key="3">
    <source>
        <dbReference type="ARBA" id="ARBA00022723"/>
    </source>
</evidence>
<dbReference type="Pfam" id="PF12804">
    <property type="entry name" value="NTP_transf_3"/>
    <property type="match status" value="1"/>
</dbReference>
<evidence type="ECO:0000256" key="7">
    <source>
        <dbReference type="ARBA" id="ARBA00023150"/>
    </source>
</evidence>
<dbReference type="PATRIC" id="fig|1123269.5.peg.340"/>
<dbReference type="HOGENOM" id="CLU_055597_3_1_5"/>
<keyword evidence="6" id="KW-0342">GTP-binding</keyword>
<dbReference type="InterPro" id="IPR025877">
    <property type="entry name" value="MobA-like_NTP_Trfase"/>
</dbReference>
<dbReference type="GO" id="GO:0006777">
    <property type="term" value="P:Mo-molybdopterin cofactor biosynthetic process"/>
    <property type="evidence" value="ECO:0007669"/>
    <property type="project" value="UniProtKB-KW"/>
</dbReference>
<dbReference type="Proteomes" id="UP000018851">
    <property type="component" value="Chromosome"/>
</dbReference>
<dbReference type="GO" id="GO:0046872">
    <property type="term" value="F:metal ion binding"/>
    <property type="evidence" value="ECO:0007669"/>
    <property type="project" value="UniProtKB-KW"/>
</dbReference>
<dbReference type="CDD" id="cd02503">
    <property type="entry name" value="MobA"/>
    <property type="match status" value="1"/>
</dbReference>
<dbReference type="Gene3D" id="3.90.550.10">
    <property type="entry name" value="Spore Coat Polysaccharide Biosynthesis Protein SpsA, Chain A"/>
    <property type="match status" value="1"/>
</dbReference>
<dbReference type="KEGG" id="ssan:NX02_01680"/>
<evidence type="ECO:0000313" key="10">
    <source>
        <dbReference type="Proteomes" id="UP000018851"/>
    </source>
</evidence>
<evidence type="ECO:0000256" key="1">
    <source>
        <dbReference type="ARBA" id="ARBA00022490"/>
    </source>
</evidence>
<dbReference type="RefSeq" id="WP_025290469.1">
    <property type="nucleotide sequence ID" value="NZ_CP006644.1"/>
</dbReference>
<dbReference type="InterPro" id="IPR013482">
    <property type="entry name" value="Molybde_CF_guanTrfase"/>
</dbReference>
<gene>
    <name evidence="9" type="ORF">NX02_01680</name>
</gene>
<dbReference type="InterPro" id="IPR029044">
    <property type="entry name" value="Nucleotide-diphossugar_trans"/>
</dbReference>
<evidence type="ECO:0000313" key="9">
    <source>
        <dbReference type="EMBL" id="AHE52098.1"/>
    </source>
</evidence>
<dbReference type="PANTHER" id="PTHR19136">
    <property type="entry name" value="MOLYBDENUM COFACTOR GUANYLYLTRANSFERASE"/>
    <property type="match status" value="1"/>
</dbReference>
<dbReference type="GO" id="GO:0005525">
    <property type="term" value="F:GTP binding"/>
    <property type="evidence" value="ECO:0007669"/>
    <property type="project" value="UniProtKB-KW"/>
</dbReference>
<dbReference type="eggNOG" id="COG0746">
    <property type="taxonomic scope" value="Bacteria"/>
</dbReference>
<dbReference type="GO" id="GO:0016779">
    <property type="term" value="F:nucleotidyltransferase activity"/>
    <property type="evidence" value="ECO:0007669"/>
    <property type="project" value="TreeGrafter"/>
</dbReference>
<keyword evidence="2" id="KW-0808">Transferase</keyword>
<dbReference type="AlphaFoldDB" id="W0A702"/>
<evidence type="ECO:0000256" key="6">
    <source>
        <dbReference type="ARBA" id="ARBA00023134"/>
    </source>
</evidence>
<dbReference type="OrthoDB" id="9788394at2"/>
<name>W0A702_9SPHN</name>
<feature type="domain" description="MobA-like NTP transferase" evidence="8">
    <location>
        <begin position="5"/>
        <end position="103"/>
    </location>
</feature>
<sequence>MSRLGVVLAGGRSSRFGSDKALARFEGRTLLDHALAALRPHVDAVAVVGRAAGDVPGIADWPAPDLGPLGGLCGALRHAAAEGHDAVLSCSVDCLDVPAALLTTPPCYLAAQPVIGLWPVSLAGALAAFLATDPRRSVRGFAASVGATAVESDQPQPNINTPADLAALGAFRPDAG</sequence>
<keyword evidence="10" id="KW-1185">Reference proteome</keyword>
<proteinExistence type="predicted"/>
<evidence type="ECO:0000256" key="5">
    <source>
        <dbReference type="ARBA" id="ARBA00022842"/>
    </source>
</evidence>